<gene>
    <name evidence="1" type="ORF">PR048_014862</name>
</gene>
<reference evidence="1 2" key="1">
    <citation type="submission" date="2023-02" db="EMBL/GenBank/DDBJ databases">
        <title>LHISI_Scaffold_Assembly.</title>
        <authorList>
            <person name="Stuart O.P."/>
            <person name="Cleave R."/>
            <person name="Magrath M.J.L."/>
            <person name="Mikheyev A.S."/>
        </authorList>
    </citation>
    <scope>NUCLEOTIDE SEQUENCE [LARGE SCALE GENOMIC DNA]</scope>
    <source>
        <strain evidence="1">Daus_M_001</strain>
        <tissue evidence="1">Leg muscle</tissue>
    </source>
</reference>
<keyword evidence="2" id="KW-1185">Reference proteome</keyword>
<dbReference type="EMBL" id="JARBHB010000005">
    <property type="protein sequence ID" value="KAJ8883023.1"/>
    <property type="molecule type" value="Genomic_DNA"/>
</dbReference>
<evidence type="ECO:0000313" key="2">
    <source>
        <dbReference type="Proteomes" id="UP001159363"/>
    </source>
</evidence>
<name>A0ABQ9HFD2_9NEOP</name>
<accession>A0ABQ9HFD2</accession>
<organism evidence="1 2">
    <name type="scientific">Dryococelus australis</name>
    <dbReference type="NCBI Taxonomy" id="614101"/>
    <lineage>
        <taxon>Eukaryota</taxon>
        <taxon>Metazoa</taxon>
        <taxon>Ecdysozoa</taxon>
        <taxon>Arthropoda</taxon>
        <taxon>Hexapoda</taxon>
        <taxon>Insecta</taxon>
        <taxon>Pterygota</taxon>
        <taxon>Neoptera</taxon>
        <taxon>Polyneoptera</taxon>
        <taxon>Phasmatodea</taxon>
        <taxon>Verophasmatodea</taxon>
        <taxon>Anareolatae</taxon>
        <taxon>Phasmatidae</taxon>
        <taxon>Eurycanthinae</taxon>
        <taxon>Dryococelus</taxon>
    </lineage>
</organism>
<evidence type="ECO:0000313" key="1">
    <source>
        <dbReference type="EMBL" id="KAJ8883023.1"/>
    </source>
</evidence>
<comment type="caution">
    <text evidence="1">The sequence shown here is derived from an EMBL/GenBank/DDBJ whole genome shotgun (WGS) entry which is preliminary data.</text>
</comment>
<sequence>MSDSVGVPPWSLPRISTSICTIPSTRGDLLDAYNIGRPPVYFLDSHVDTSKLIDADFDTAREILSYLPQLAYRHKAKLITACRPLTRSKGSTLSPSRYFQPITGSACPHWVLRCFRGSLGGTKKYRTWRDVANCKQWRVDSALFVRIRGRKITLAAQRKQFLLHSYQINEPDQEKTFVYAVSTITNNHGQNISMNYSDKPFRHSLNNLGNATHSLWVARVLMTGDGICHDRPIAGTKARPLCGALESLGTQAIGAQSLYFKEEIFEVCTGPRWCSGYIVHVVRIPKMSLSDFHKDLWFPLYLHSGAASFPARFTLIASQEPVVETRPNLSTELERLKRLPKLAMEDTHNTRRESSNLFVSGGPSTAATFVSSPRGSLQAIVCGSRPTRRRSKPTRAPIVLKSGLSVVFGHMNDERPHTGKSIGDARRDFARRLHKEGPPKRTILRWEHKLFLKGSIKGKQKTGHLCGGGAICALITQELEHDHLPVDTEHQITHELEQRHLRFLEFARKCTKVGGQRSAFVRVQFDNTLHMSYFLQGITPTSRGAVGWCAAGLECERFWVRILGNAWWGRNSPVARAIPIGTTVAQWIEIYQVGTHSPVARAIPSRAIMDQWIEIYQVGPQRLSG</sequence>
<protein>
    <submittedName>
        <fullName evidence="1">Uncharacterized protein</fullName>
    </submittedName>
</protein>
<proteinExistence type="predicted"/>
<dbReference type="Proteomes" id="UP001159363">
    <property type="component" value="Chromosome 4"/>
</dbReference>